<keyword evidence="2" id="KW-0678">Repressor</keyword>
<keyword evidence="6" id="KW-0862">Zinc</keyword>
<reference evidence="15" key="1">
    <citation type="submission" date="2023-03" db="EMBL/GenBank/DDBJ databases">
        <title>Mating type loci evolution in Malassezia.</title>
        <authorList>
            <person name="Coelho M.A."/>
        </authorList>
    </citation>
    <scope>NUCLEOTIDE SEQUENCE</scope>
    <source>
        <strain evidence="15">CBS 12830</strain>
    </source>
</reference>
<dbReference type="AlphaFoldDB" id="A0AAF0EFZ1"/>
<keyword evidence="7" id="KW-0805">Transcription regulation</keyword>
<accession>A0AAF0EFZ1</accession>
<dbReference type="PROSITE" id="PS50157">
    <property type="entry name" value="ZINC_FINGER_C2H2_2"/>
    <property type="match status" value="2"/>
</dbReference>
<evidence type="ECO:0000259" key="14">
    <source>
        <dbReference type="PROSITE" id="PS50157"/>
    </source>
</evidence>
<evidence type="ECO:0000256" key="7">
    <source>
        <dbReference type="ARBA" id="ARBA00023015"/>
    </source>
</evidence>
<evidence type="ECO:0000256" key="10">
    <source>
        <dbReference type="ARBA" id="ARBA00023242"/>
    </source>
</evidence>
<evidence type="ECO:0000256" key="8">
    <source>
        <dbReference type="ARBA" id="ARBA00023125"/>
    </source>
</evidence>
<feature type="region of interest" description="Disordered" evidence="13">
    <location>
        <begin position="509"/>
        <end position="569"/>
    </location>
</feature>
<keyword evidence="4" id="KW-0677">Repeat</keyword>
<dbReference type="GO" id="GO:0000433">
    <property type="term" value="P:carbon catabolite repression of transcription from RNA polymerase II promoter by glucose"/>
    <property type="evidence" value="ECO:0007669"/>
    <property type="project" value="TreeGrafter"/>
</dbReference>
<proteinExistence type="inferred from homology"/>
<evidence type="ECO:0000313" key="16">
    <source>
        <dbReference type="Proteomes" id="UP001214415"/>
    </source>
</evidence>
<sequence>MVDPDPAGAATTEAATTANSLAVDKSQIPRPYKCPLCARAFYRLEHQTRHIRTHTGEKPHACTHPGCDKRFSRSDELTRHLRIHSNARRSGDATPPDDARKGNAGRRRMRGAPRGRGASMAGRNRPAQDMSENSSAWSSHDSHAASDSELPTPHVAVAPKTEMSALATLATGELDEIHRQEMVSRSRYVARDSTHPKYEYPNDERCAHAYEAPVPVSAPYEDARYRYSDYMPAYPMSDRYRDMRYERDAYYYAPHAYRYASHPSSREVSPGPPAPMRGWDDGAHEADSYYDDSRPVMRPLHPRSNYATPSGSPVLDPLRNMSLFSTAPNSPLSSRASSPVHARPLPPAASRASTELSRVSSHGSLTSLHTEGPSHYAGAGHHGALRYRPHPYTDSHNRARGHFHYTPLSMSSMPSSMSGERSTAPDTHEESGLADAKPISPSSLLHARAMRTPRARYEPHSLSARMPLSHALSTRSAPSSAANTPPGSPRMSPMVGPYGHRMPSVSVRDSDMIVPPSRPRIARLSSRSSLPDESHDTHPMVLPPLGPPMAGAPRSAAPMPTNSTDPPPA</sequence>
<dbReference type="GO" id="GO:0000978">
    <property type="term" value="F:RNA polymerase II cis-regulatory region sequence-specific DNA binding"/>
    <property type="evidence" value="ECO:0007669"/>
    <property type="project" value="TreeGrafter"/>
</dbReference>
<evidence type="ECO:0000256" key="3">
    <source>
        <dbReference type="ARBA" id="ARBA00022723"/>
    </source>
</evidence>
<keyword evidence="9" id="KW-0804">Transcription</keyword>
<feature type="compositionally biased region" description="Basic residues" evidence="13">
    <location>
        <begin position="103"/>
        <end position="113"/>
    </location>
</feature>
<dbReference type="GO" id="GO:0005634">
    <property type="term" value="C:nucleus"/>
    <property type="evidence" value="ECO:0007669"/>
    <property type="project" value="UniProtKB-SubCell"/>
</dbReference>
<dbReference type="InterPro" id="IPR013087">
    <property type="entry name" value="Znf_C2H2_type"/>
</dbReference>
<dbReference type="FunFam" id="3.30.160.60:FF:000152">
    <property type="entry name" value="DNA-binding protein creA"/>
    <property type="match status" value="1"/>
</dbReference>
<dbReference type="SUPFAM" id="SSF57667">
    <property type="entry name" value="beta-beta-alpha zinc fingers"/>
    <property type="match status" value="1"/>
</dbReference>
<keyword evidence="8" id="KW-0238">DNA-binding</keyword>
<dbReference type="Pfam" id="PF00096">
    <property type="entry name" value="zf-C2H2"/>
    <property type="match status" value="2"/>
</dbReference>
<evidence type="ECO:0000256" key="13">
    <source>
        <dbReference type="SAM" id="MobiDB-lite"/>
    </source>
</evidence>
<gene>
    <name evidence="15" type="ORF">MEQU1_003621</name>
</gene>
<dbReference type="PANTHER" id="PTHR47428:SF1">
    <property type="entry name" value="REGULATORY PROTEIN MIG1-RELATED"/>
    <property type="match status" value="1"/>
</dbReference>
<protein>
    <recommendedName>
        <fullName evidence="14">C2H2-type domain-containing protein</fullName>
    </recommendedName>
</protein>
<keyword evidence="16" id="KW-1185">Reference proteome</keyword>
<evidence type="ECO:0000256" key="12">
    <source>
        <dbReference type="PROSITE-ProRule" id="PRU00042"/>
    </source>
</evidence>
<name>A0AAF0EFZ1_9BASI</name>
<evidence type="ECO:0000256" key="1">
    <source>
        <dbReference type="ARBA" id="ARBA00004123"/>
    </source>
</evidence>
<keyword evidence="5 12" id="KW-0863">Zinc-finger</keyword>
<keyword evidence="3" id="KW-0479">Metal-binding</keyword>
<dbReference type="InterPro" id="IPR036236">
    <property type="entry name" value="Znf_C2H2_sf"/>
</dbReference>
<evidence type="ECO:0000313" key="15">
    <source>
        <dbReference type="EMBL" id="WFD24915.1"/>
    </source>
</evidence>
<evidence type="ECO:0000256" key="4">
    <source>
        <dbReference type="ARBA" id="ARBA00022737"/>
    </source>
</evidence>
<feature type="compositionally biased region" description="Low complexity" evidence="13">
    <location>
        <begin position="409"/>
        <end position="418"/>
    </location>
</feature>
<dbReference type="SMART" id="SM00355">
    <property type="entry name" value="ZnF_C2H2"/>
    <property type="match status" value="2"/>
</dbReference>
<comment type="subcellular location">
    <subcellularLocation>
        <location evidence="1">Nucleus</location>
    </subcellularLocation>
</comment>
<feature type="compositionally biased region" description="Polar residues" evidence="13">
    <location>
        <begin position="560"/>
        <end position="569"/>
    </location>
</feature>
<dbReference type="Proteomes" id="UP001214415">
    <property type="component" value="Chromosome 8"/>
</dbReference>
<evidence type="ECO:0000256" key="11">
    <source>
        <dbReference type="ARBA" id="ARBA00038023"/>
    </source>
</evidence>
<dbReference type="FunFam" id="3.30.160.60:FF:000089">
    <property type="entry name" value="DNA-binding protein creA"/>
    <property type="match status" value="1"/>
</dbReference>
<evidence type="ECO:0000256" key="9">
    <source>
        <dbReference type="ARBA" id="ARBA00023163"/>
    </source>
</evidence>
<feature type="compositionally biased region" description="Polar residues" evidence="13">
    <location>
        <begin position="354"/>
        <end position="369"/>
    </location>
</feature>
<dbReference type="InterPro" id="IPR051007">
    <property type="entry name" value="creA/MIG_C2H2-ZnF"/>
</dbReference>
<evidence type="ECO:0000256" key="6">
    <source>
        <dbReference type="ARBA" id="ARBA00022833"/>
    </source>
</evidence>
<dbReference type="GO" id="GO:0008270">
    <property type="term" value="F:zinc ion binding"/>
    <property type="evidence" value="ECO:0007669"/>
    <property type="project" value="UniProtKB-KW"/>
</dbReference>
<evidence type="ECO:0000256" key="5">
    <source>
        <dbReference type="ARBA" id="ARBA00022771"/>
    </source>
</evidence>
<dbReference type="Gene3D" id="3.30.160.60">
    <property type="entry name" value="Classic Zinc Finger"/>
    <property type="match status" value="2"/>
</dbReference>
<comment type="similarity">
    <text evidence="11">Belongs to the creA/MIG C2H2-type zinc-finger protein family.</text>
</comment>
<dbReference type="EMBL" id="CP119907">
    <property type="protein sequence ID" value="WFD24915.1"/>
    <property type="molecule type" value="Genomic_DNA"/>
</dbReference>
<feature type="compositionally biased region" description="Polar residues" evidence="13">
    <location>
        <begin position="471"/>
        <end position="485"/>
    </location>
</feature>
<organism evidence="15 16">
    <name type="scientific">Malassezia equina</name>
    <dbReference type="NCBI Taxonomy" id="1381935"/>
    <lineage>
        <taxon>Eukaryota</taxon>
        <taxon>Fungi</taxon>
        <taxon>Dikarya</taxon>
        <taxon>Basidiomycota</taxon>
        <taxon>Ustilaginomycotina</taxon>
        <taxon>Malasseziomycetes</taxon>
        <taxon>Malasseziales</taxon>
        <taxon>Malasseziaceae</taxon>
        <taxon>Malassezia</taxon>
    </lineage>
</organism>
<feature type="region of interest" description="Disordered" evidence="13">
    <location>
        <begin position="303"/>
        <end position="444"/>
    </location>
</feature>
<keyword evidence="10" id="KW-0539">Nucleus</keyword>
<evidence type="ECO:0000256" key="2">
    <source>
        <dbReference type="ARBA" id="ARBA00022491"/>
    </source>
</evidence>
<dbReference type="PANTHER" id="PTHR47428">
    <property type="entry name" value="REGULATORY PROTEIN MIG1-RELATED"/>
    <property type="match status" value="1"/>
</dbReference>
<feature type="region of interest" description="Disordered" evidence="13">
    <location>
        <begin position="82"/>
        <end position="150"/>
    </location>
</feature>
<dbReference type="PROSITE" id="PS00028">
    <property type="entry name" value="ZINC_FINGER_C2H2_1"/>
    <property type="match status" value="2"/>
</dbReference>
<feature type="region of interest" description="Disordered" evidence="13">
    <location>
        <begin position="468"/>
        <end position="495"/>
    </location>
</feature>
<feature type="domain" description="C2H2-type" evidence="14">
    <location>
        <begin position="32"/>
        <end position="59"/>
    </location>
</feature>
<feature type="compositionally biased region" description="Polar residues" evidence="13">
    <location>
        <begin position="322"/>
        <end position="337"/>
    </location>
</feature>
<feature type="domain" description="C2H2-type" evidence="14">
    <location>
        <begin position="60"/>
        <end position="89"/>
    </location>
</feature>
<dbReference type="GO" id="GO:0005737">
    <property type="term" value="C:cytoplasm"/>
    <property type="evidence" value="ECO:0007669"/>
    <property type="project" value="TreeGrafter"/>
</dbReference>